<dbReference type="PANTHER" id="PTHR13395:SF6">
    <property type="entry name" value="SISTER CHROMATID COHESION PROTEIN DCC1"/>
    <property type="match status" value="1"/>
</dbReference>
<dbReference type="Pfam" id="PF09724">
    <property type="entry name" value="Dcc1"/>
    <property type="match status" value="1"/>
</dbReference>
<feature type="compositionally biased region" description="Basic residues" evidence="3">
    <location>
        <begin position="336"/>
        <end position="351"/>
    </location>
</feature>
<dbReference type="OrthoDB" id="5199543at2759"/>
<evidence type="ECO:0000256" key="1">
    <source>
        <dbReference type="ARBA" id="ARBA00007017"/>
    </source>
</evidence>
<organism evidence="4 5">
    <name type="scientific">Baudoinia panamericana (strain UAMH 10762)</name>
    <name type="common">Angels' share fungus</name>
    <name type="synonym">Baudoinia compniacensis (strain UAMH 10762)</name>
    <dbReference type="NCBI Taxonomy" id="717646"/>
    <lineage>
        <taxon>Eukaryota</taxon>
        <taxon>Fungi</taxon>
        <taxon>Dikarya</taxon>
        <taxon>Ascomycota</taxon>
        <taxon>Pezizomycotina</taxon>
        <taxon>Dothideomycetes</taxon>
        <taxon>Dothideomycetidae</taxon>
        <taxon>Mycosphaerellales</taxon>
        <taxon>Teratosphaeriaceae</taxon>
        <taxon>Baudoinia</taxon>
    </lineage>
</organism>
<proteinExistence type="inferred from homology"/>
<sequence>MSSQNGSGIAFCLRSEESQDHFRLLELPPELLQLVTSANPPVLQFKSAASTASLAAGAGAVICTPDKTYNIRQVNTSNSVYICQPVQQAADDGDGGLTSPRLQAVAKCGFTLELSHHSNASAGSYLKAALPLYSPIEASSSREPRSKQMVFDDIPLSQAECEQAWTDLACFETVEPINCFLPSAGAKIAAWHAILRQATAQDIDLTMPISGEHLARSVDNDEDWPQELSHALLRSLSGTSEGHILLDEARTLRNIGVDSLAALSQARGSVALSDWLDAWRDLMPERWREKVSQKLLPPDSWKTLSNGSVALNADGASSTNADLGSSAPRAKSTLGAKRKWHDKFRASKKAA</sequence>
<dbReference type="PANTHER" id="PTHR13395">
    <property type="entry name" value="SISTER CHROMATID COHESION PROTEIN DCC1-RELATED"/>
    <property type="match status" value="1"/>
</dbReference>
<dbReference type="GO" id="GO:0006260">
    <property type="term" value="P:DNA replication"/>
    <property type="evidence" value="ECO:0007669"/>
    <property type="project" value="UniProtKB-KW"/>
</dbReference>
<evidence type="ECO:0000313" key="5">
    <source>
        <dbReference type="Proteomes" id="UP000011761"/>
    </source>
</evidence>
<accession>M2LCE0</accession>
<protein>
    <recommendedName>
        <fullName evidence="6">Sister chromatid cohesion protein Dcc1</fullName>
    </recommendedName>
</protein>
<evidence type="ECO:0000256" key="2">
    <source>
        <dbReference type="ARBA" id="ARBA00022705"/>
    </source>
</evidence>
<dbReference type="Proteomes" id="UP000011761">
    <property type="component" value="Unassembled WGS sequence"/>
</dbReference>
<dbReference type="STRING" id="717646.M2LCE0"/>
<dbReference type="RefSeq" id="XP_007681133.1">
    <property type="nucleotide sequence ID" value="XM_007682943.1"/>
</dbReference>
<evidence type="ECO:0000313" key="4">
    <source>
        <dbReference type="EMBL" id="EMC91612.1"/>
    </source>
</evidence>
<dbReference type="GO" id="GO:0000785">
    <property type="term" value="C:chromatin"/>
    <property type="evidence" value="ECO:0007669"/>
    <property type="project" value="TreeGrafter"/>
</dbReference>
<gene>
    <name evidence="4" type="ORF">BAUCODRAFT_299017</name>
</gene>
<evidence type="ECO:0008006" key="6">
    <source>
        <dbReference type="Google" id="ProtNLM"/>
    </source>
</evidence>
<dbReference type="KEGG" id="bcom:BAUCODRAFT_299017"/>
<dbReference type="HOGENOM" id="CLU_054802_0_0_1"/>
<dbReference type="GO" id="GO:0034088">
    <property type="term" value="P:maintenance of mitotic sister chromatid cohesion"/>
    <property type="evidence" value="ECO:0007669"/>
    <property type="project" value="TreeGrafter"/>
</dbReference>
<dbReference type="OMA" id="HDYVNLC"/>
<keyword evidence="5" id="KW-1185">Reference proteome</keyword>
<dbReference type="AlphaFoldDB" id="M2LCE0"/>
<keyword evidence="2" id="KW-0235">DNA replication</keyword>
<name>M2LCE0_BAUPA</name>
<dbReference type="EMBL" id="KB445563">
    <property type="protein sequence ID" value="EMC91612.1"/>
    <property type="molecule type" value="Genomic_DNA"/>
</dbReference>
<reference evidence="4 5" key="1">
    <citation type="journal article" date="2012" name="PLoS Pathog.">
        <title>Diverse lifestyles and strategies of plant pathogenesis encoded in the genomes of eighteen Dothideomycetes fungi.</title>
        <authorList>
            <person name="Ohm R.A."/>
            <person name="Feau N."/>
            <person name="Henrissat B."/>
            <person name="Schoch C.L."/>
            <person name="Horwitz B.A."/>
            <person name="Barry K.W."/>
            <person name="Condon B.J."/>
            <person name="Copeland A.C."/>
            <person name="Dhillon B."/>
            <person name="Glaser F."/>
            <person name="Hesse C.N."/>
            <person name="Kosti I."/>
            <person name="LaButti K."/>
            <person name="Lindquist E.A."/>
            <person name="Lucas S."/>
            <person name="Salamov A.A."/>
            <person name="Bradshaw R.E."/>
            <person name="Ciuffetti L."/>
            <person name="Hamelin R.C."/>
            <person name="Kema G.H.J."/>
            <person name="Lawrence C."/>
            <person name="Scott J.A."/>
            <person name="Spatafora J.W."/>
            <person name="Turgeon B.G."/>
            <person name="de Wit P.J.G.M."/>
            <person name="Zhong S."/>
            <person name="Goodwin S.B."/>
            <person name="Grigoriev I.V."/>
        </authorList>
    </citation>
    <scope>NUCLEOTIDE SEQUENCE [LARGE SCALE GENOMIC DNA]</scope>
    <source>
        <strain evidence="4 5">UAMH 10762</strain>
    </source>
</reference>
<dbReference type="GO" id="GO:0000775">
    <property type="term" value="C:chromosome, centromeric region"/>
    <property type="evidence" value="ECO:0007669"/>
    <property type="project" value="TreeGrafter"/>
</dbReference>
<comment type="similarity">
    <text evidence="1">Belongs to the DCC1 family.</text>
</comment>
<feature type="region of interest" description="Disordered" evidence="3">
    <location>
        <begin position="317"/>
        <end position="351"/>
    </location>
</feature>
<dbReference type="InterPro" id="IPR019128">
    <property type="entry name" value="Dcc1"/>
</dbReference>
<dbReference type="GO" id="GO:0031390">
    <property type="term" value="C:Ctf18 RFC-like complex"/>
    <property type="evidence" value="ECO:0007669"/>
    <property type="project" value="InterPro"/>
</dbReference>
<dbReference type="eggNOG" id="ENOG502SA0V">
    <property type="taxonomic scope" value="Eukaryota"/>
</dbReference>
<dbReference type="GeneID" id="19111044"/>
<evidence type="ECO:0000256" key="3">
    <source>
        <dbReference type="SAM" id="MobiDB-lite"/>
    </source>
</evidence>